<name>A0A8H3VBH5_VENIN</name>
<evidence type="ECO:0000313" key="1">
    <source>
        <dbReference type="EMBL" id="KAE9984900.1"/>
    </source>
</evidence>
<dbReference type="Proteomes" id="UP000490939">
    <property type="component" value="Unassembled WGS sequence"/>
</dbReference>
<protein>
    <submittedName>
        <fullName evidence="1">Uncharacterized protein</fullName>
    </submittedName>
</protein>
<gene>
    <name evidence="1" type="ORF">EG327_004866</name>
</gene>
<proteinExistence type="predicted"/>
<reference evidence="1 2" key="1">
    <citation type="submission" date="2019-07" db="EMBL/GenBank/DDBJ databases">
        <title>Venturia inaequalis Genome Resource.</title>
        <authorList>
            <person name="Lichtner F.J."/>
        </authorList>
    </citation>
    <scope>NUCLEOTIDE SEQUENCE [LARGE SCALE GENOMIC DNA]</scope>
    <source>
        <strain evidence="1 2">DMI_063113</strain>
    </source>
</reference>
<dbReference type="EMBL" id="WNWR01000286">
    <property type="protein sequence ID" value="KAE9984900.1"/>
    <property type="molecule type" value="Genomic_DNA"/>
</dbReference>
<keyword evidence="2" id="KW-1185">Reference proteome</keyword>
<evidence type="ECO:0000313" key="2">
    <source>
        <dbReference type="Proteomes" id="UP000490939"/>
    </source>
</evidence>
<organism evidence="1 2">
    <name type="scientific">Venturia inaequalis</name>
    <name type="common">Apple scab fungus</name>
    <dbReference type="NCBI Taxonomy" id="5025"/>
    <lineage>
        <taxon>Eukaryota</taxon>
        <taxon>Fungi</taxon>
        <taxon>Dikarya</taxon>
        <taxon>Ascomycota</taxon>
        <taxon>Pezizomycotina</taxon>
        <taxon>Dothideomycetes</taxon>
        <taxon>Pleosporomycetidae</taxon>
        <taxon>Venturiales</taxon>
        <taxon>Venturiaceae</taxon>
        <taxon>Venturia</taxon>
    </lineage>
</organism>
<accession>A0A8H3VBH5</accession>
<sequence length="175" mass="20109">MPKKQKTMTQNPPSAALSNLLGKATRRPEIYTEDLYRAILADYFPLRGSYTVEQGVPGDRNGHNGKVEYPTLHVVDRSENLCVIVLSVHIYAERSQQPFIQYCENTRRYNGFKGEYIDILHVWGAEVESCRYFFSNTPQLVDLMGSLTFDSLDFDLNLAQDRDLFDAEIMNLWSS</sequence>
<dbReference type="AlphaFoldDB" id="A0A8H3VBH5"/>
<comment type="caution">
    <text evidence="1">The sequence shown here is derived from an EMBL/GenBank/DDBJ whole genome shotgun (WGS) entry which is preliminary data.</text>
</comment>